<dbReference type="GO" id="GO:0005524">
    <property type="term" value="F:ATP binding"/>
    <property type="evidence" value="ECO:0007669"/>
    <property type="project" value="UniProtKB-UniRule"/>
</dbReference>
<feature type="binding site" evidence="17">
    <location>
        <position position="349"/>
    </location>
    <ligand>
        <name>(6S)-NADPHX</name>
        <dbReference type="ChEBI" id="CHEBI:64076"/>
    </ligand>
</feature>
<evidence type="ECO:0000256" key="15">
    <source>
        <dbReference type="ARBA" id="ARBA00048238"/>
    </source>
</evidence>
<feature type="binding site" evidence="17">
    <location>
        <position position="400"/>
    </location>
    <ligand>
        <name>(6S)-NADPHX</name>
        <dbReference type="ChEBI" id="CHEBI:64076"/>
    </ligand>
</feature>
<evidence type="ECO:0000256" key="7">
    <source>
        <dbReference type="ARBA" id="ARBA00022840"/>
    </source>
</evidence>
<dbReference type="Gene3D" id="3.40.50.10260">
    <property type="entry name" value="YjeF N-terminal domain"/>
    <property type="match status" value="1"/>
</dbReference>
<evidence type="ECO:0000256" key="18">
    <source>
        <dbReference type="HAMAP-Rule" id="MF_01966"/>
    </source>
</evidence>
<keyword evidence="6 17" id="KW-0547">Nucleotide-binding</keyword>
<feature type="binding site" evidence="18">
    <location>
        <begin position="153"/>
        <end position="159"/>
    </location>
    <ligand>
        <name>(6S)-NADPHX</name>
        <dbReference type="ChEBI" id="CHEBI:64076"/>
    </ligand>
</feature>
<dbReference type="PANTHER" id="PTHR12592">
    <property type="entry name" value="ATP-DEPENDENT (S)-NAD(P)H-HYDRATE DEHYDRATASE FAMILY MEMBER"/>
    <property type="match status" value="1"/>
</dbReference>
<comment type="similarity">
    <text evidence="3 19">In the N-terminal section; belongs to the NnrE/AIBP family.</text>
</comment>
<keyword evidence="12 17" id="KW-0456">Lyase</keyword>
<dbReference type="GO" id="GO:0052856">
    <property type="term" value="F:NAD(P)HX epimerase activity"/>
    <property type="evidence" value="ECO:0007669"/>
    <property type="project" value="UniProtKB-UniRule"/>
</dbReference>
<dbReference type="InterPro" id="IPR017953">
    <property type="entry name" value="Carbohydrate_kinase_pred_CS"/>
</dbReference>
<comment type="similarity">
    <text evidence="17">Belongs to the NnrD/CARKD family.</text>
</comment>
<protein>
    <recommendedName>
        <fullName evidence="19">Bifunctional NAD(P)H-hydrate repair enzyme</fullName>
    </recommendedName>
    <alternativeName>
        <fullName evidence="19">Nicotinamide nucleotide repair protein</fullName>
    </alternativeName>
    <domain>
        <recommendedName>
            <fullName evidence="19">ADP-dependent (S)-NAD(P)H-hydrate dehydratase</fullName>
            <ecNumber evidence="19">4.2.1.136</ecNumber>
        </recommendedName>
        <alternativeName>
            <fullName evidence="19">ADP-dependent NAD(P)HX dehydratase</fullName>
        </alternativeName>
    </domain>
    <domain>
        <recommendedName>
            <fullName evidence="19">NAD(P)H-hydrate epimerase</fullName>
            <ecNumber evidence="19">5.1.99.6</ecNumber>
        </recommendedName>
    </domain>
</protein>
<comment type="function">
    <text evidence="14 19">Bifunctional enzyme that catalyzes the epimerization of the S- and R-forms of NAD(P)HX and the dehydration of the S-form of NAD(P)HX at the expense of ADP, which is converted to AMP. This allows the repair of both epimers of NAD(P)HX, a damaged form of NAD(P)H that is a result of enzymatic or heat-dependent hydration.</text>
</comment>
<dbReference type="Pfam" id="PF01256">
    <property type="entry name" value="Carb_kinase"/>
    <property type="match status" value="1"/>
</dbReference>
<dbReference type="Gene3D" id="3.40.1190.20">
    <property type="match status" value="1"/>
</dbReference>
<comment type="similarity">
    <text evidence="18">Belongs to the NnrE/AIBP family.</text>
</comment>
<gene>
    <name evidence="18" type="primary">nnrE</name>
    <name evidence="17" type="synonym">nnrD</name>
    <name evidence="22" type="ORF">SAMN05216462_0069</name>
</gene>
<evidence type="ECO:0000256" key="10">
    <source>
        <dbReference type="ARBA" id="ARBA00023027"/>
    </source>
</evidence>
<dbReference type="PANTHER" id="PTHR12592:SF0">
    <property type="entry name" value="ATP-DEPENDENT (S)-NAD(P)H-HYDRATE DEHYDRATASE"/>
    <property type="match status" value="1"/>
</dbReference>
<evidence type="ECO:0000256" key="5">
    <source>
        <dbReference type="ARBA" id="ARBA00022723"/>
    </source>
</evidence>
<comment type="function">
    <text evidence="17">Catalyzes the dehydration of the S-form of NAD(P)HX at the expense of ADP, which is converted to AMP. Together with NAD(P)HX epimerase, which catalyzes the epimerization of the S- and R-forms, the enzyme allows the repair of both epimers of NAD(P)HX, a damaged form of NAD(P)H that is a result of enzymatic or heat-dependent hydration.</text>
</comment>
<dbReference type="PROSITE" id="PS01050">
    <property type="entry name" value="YJEF_C_2"/>
    <property type="match status" value="1"/>
</dbReference>
<feature type="domain" description="YjeF N-terminal" evidence="21">
    <location>
        <begin position="32"/>
        <end position="241"/>
    </location>
</feature>
<dbReference type="EC" id="5.1.99.6" evidence="19"/>
<dbReference type="EMBL" id="FNRF01000001">
    <property type="protein sequence ID" value="SDZ94414.1"/>
    <property type="molecule type" value="Genomic_DNA"/>
</dbReference>
<proteinExistence type="inferred from homology"/>
<feature type="binding site" evidence="17">
    <location>
        <begin position="435"/>
        <end position="439"/>
    </location>
    <ligand>
        <name>AMP</name>
        <dbReference type="ChEBI" id="CHEBI:456215"/>
    </ligand>
</feature>
<dbReference type="GO" id="GO:0052855">
    <property type="term" value="F:ADP-dependent NAD(P)H-hydrate dehydratase activity"/>
    <property type="evidence" value="ECO:0007669"/>
    <property type="project" value="UniProtKB-UniRule"/>
</dbReference>
<evidence type="ECO:0000256" key="4">
    <source>
        <dbReference type="ARBA" id="ARBA00009524"/>
    </source>
</evidence>
<dbReference type="PIRSF" id="PIRSF017184">
    <property type="entry name" value="Nnr"/>
    <property type="match status" value="1"/>
</dbReference>
<feature type="binding site" evidence="18">
    <location>
        <begin position="80"/>
        <end position="84"/>
    </location>
    <ligand>
        <name>(6S)-NADPHX</name>
        <dbReference type="ChEBI" id="CHEBI:64076"/>
    </ligand>
</feature>
<dbReference type="GO" id="GO:0110051">
    <property type="term" value="P:metabolite repair"/>
    <property type="evidence" value="ECO:0007669"/>
    <property type="project" value="TreeGrafter"/>
</dbReference>
<dbReference type="CDD" id="cd01171">
    <property type="entry name" value="YXKO-related"/>
    <property type="match status" value="1"/>
</dbReference>
<comment type="cofactor">
    <cofactor evidence="18 19">
        <name>K(+)</name>
        <dbReference type="ChEBI" id="CHEBI:29103"/>
    </cofactor>
    <text evidence="18 19">Binds 1 potassium ion per subunit.</text>
</comment>
<evidence type="ECO:0000256" key="12">
    <source>
        <dbReference type="ARBA" id="ARBA00023239"/>
    </source>
</evidence>
<accession>A0A1H3X714</accession>
<organism evidence="22 23">
    <name type="scientific">Xylanibacter ruminicola</name>
    <name type="common">Prevotella ruminicola</name>
    <dbReference type="NCBI Taxonomy" id="839"/>
    <lineage>
        <taxon>Bacteria</taxon>
        <taxon>Pseudomonadati</taxon>
        <taxon>Bacteroidota</taxon>
        <taxon>Bacteroidia</taxon>
        <taxon>Bacteroidales</taxon>
        <taxon>Prevotellaceae</taxon>
        <taxon>Xylanibacter</taxon>
    </lineage>
</organism>
<dbReference type="GO" id="GO:0046496">
    <property type="term" value="P:nicotinamide nucleotide metabolic process"/>
    <property type="evidence" value="ECO:0007669"/>
    <property type="project" value="UniProtKB-UniRule"/>
</dbReference>
<feature type="binding site" evidence="17">
    <location>
        <position position="286"/>
    </location>
    <ligand>
        <name>(6S)-NADPHX</name>
        <dbReference type="ChEBI" id="CHEBI:64076"/>
    </ligand>
</feature>
<keyword evidence="5 18" id="KW-0479">Metal-binding</keyword>
<comment type="catalytic activity">
    <reaction evidence="16 17 19">
        <text>(6S)-NADPHX + ADP = AMP + phosphate + NADPH + H(+)</text>
        <dbReference type="Rhea" id="RHEA:32235"/>
        <dbReference type="ChEBI" id="CHEBI:15378"/>
        <dbReference type="ChEBI" id="CHEBI:43474"/>
        <dbReference type="ChEBI" id="CHEBI:57783"/>
        <dbReference type="ChEBI" id="CHEBI:64076"/>
        <dbReference type="ChEBI" id="CHEBI:456215"/>
        <dbReference type="ChEBI" id="CHEBI:456216"/>
        <dbReference type="EC" id="4.2.1.136"/>
    </reaction>
</comment>
<reference evidence="22 23" key="1">
    <citation type="submission" date="2016-10" db="EMBL/GenBank/DDBJ databases">
        <authorList>
            <person name="de Groot N.N."/>
        </authorList>
    </citation>
    <scope>NUCLEOTIDE SEQUENCE [LARGE SCALE GENOMIC DNA]</scope>
    <source>
        <strain evidence="22 23">D31d</strain>
    </source>
</reference>
<evidence type="ECO:0000256" key="3">
    <source>
        <dbReference type="ARBA" id="ARBA00006001"/>
    </source>
</evidence>
<keyword evidence="11 18" id="KW-0413">Isomerase</keyword>
<evidence type="ECO:0000256" key="9">
    <source>
        <dbReference type="ARBA" id="ARBA00022958"/>
    </source>
</evidence>
<evidence type="ECO:0000256" key="19">
    <source>
        <dbReference type="PIRNR" id="PIRNR017184"/>
    </source>
</evidence>
<evidence type="ECO:0000256" key="14">
    <source>
        <dbReference type="ARBA" id="ARBA00025153"/>
    </source>
</evidence>
<dbReference type="NCBIfam" id="TIGR00196">
    <property type="entry name" value="yjeF_cterm"/>
    <property type="match status" value="1"/>
</dbReference>
<dbReference type="HAMAP" id="MF_01965">
    <property type="entry name" value="NADHX_dehydratase"/>
    <property type="match status" value="1"/>
</dbReference>
<dbReference type="Proteomes" id="UP000182257">
    <property type="component" value="Unassembled WGS sequence"/>
</dbReference>
<evidence type="ECO:0000256" key="11">
    <source>
        <dbReference type="ARBA" id="ARBA00023235"/>
    </source>
</evidence>
<name>A0A1H3X714_XYLRU</name>
<evidence type="ECO:0000256" key="6">
    <source>
        <dbReference type="ARBA" id="ARBA00022741"/>
    </source>
</evidence>
<comment type="similarity">
    <text evidence="4 19">In the C-terminal section; belongs to the NnrD/CARKD family.</text>
</comment>
<keyword evidence="13" id="KW-0511">Multifunctional enzyme</keyword>
<evidence type="ECO:0000259" key="21">
    <source>
        <dbReference type="PROSITE" id="PS51385"/>
    </source>
</evidence>
<keyword evidence="8 17" id="KW-0521">NADP</keyword>
<dbReference type="InterPro" id="IPR004443">
    <property type="entry name" value="YjeF_N_dom"/>
</dbReference>
<dbReference type="HAMAP" id="MF_01966">
    <property type="entry name" value="NADHX_epimerase"/>
    <property type="match status" value="1"/>
</dbReference>
<evidence type="ECO:0000256" key="2">
    <source>
        <dbReference type="ARBA" id="ARBA00000909"/>
    </source>
</evidence>
<dbReference type="NCBIfam" id="TIGR00197">
    <property type="entry name" value="yjeF_nterm"/>
    <property type="match status" value="1"/>
</dbReference>
<comment type="function">
    <text evidence="18">Catalyzes the epimerization of the S- and R-forms of NAD(P)HX, a damaged form of NAD(P)H that is a result of enzymatic or heat-dependent hydration. This is a prerequisite for the S-specific NAD(P)H-hydrate dehydratase to allow the repair of both epimers of NAD(P)HX.</text>
</comment>
<keyword evidence="9 18" id="KW-0630">Potassium</keyword>
<sequence>MQNYKKSAKLYHSLAIFSYFCTIMKIFTSAQVHELDKYTIENEPIKSVDLMERAAKALTQAIADSWGYTTPVIIFAGPGNNGGDALAVARMLIDKNYEVTAYLFNISGHLSEDCMINKKRLIEKRSKALIEVTQEFEPPQLEEGMLVVDGLFGSGLNKPLAGGFSSLVKYINASPAQVVSIDVPSGLMTEDNTYNVRANIIRADMTLTLQLPKLSFLFPENQVFIGKLKVLDIRLSKQGIEKIDANYTLLEENDVRPRLLKRDPFTHKGKMGNALIIAGSYGMAGASVLATKACLRVGVGKVTTHTPKRNCNILQVSVPEAIIQFDREETTFSEAVDTEDFNALGIGPGLGTSEQTAIAIIAQLRRSQCPTVVDADAINILASHRAWLQQLPKGIIMTPHPKEFDRLEGHSGDSFERLMKARDLAERLQAYIVLKGHHTSLCLPDGHIIFNSTGNAGMATAGSGDVLTGIITGLLARGYNQENACIVGMYLHGLAGDIAARELGEESVIASDLIQNLPYAFKRLNE</sequence>
<keyword evidence="7 17" id="KW-0067">ATP-binding</keyword>
<feature type="binding site" evidence="18">
    <location>
        <position position="81"/>
    </location>
    <ligand>
        <name>K(+)</name>
        <dbReference type="ChEBI" id="CHEBI:29103"/>
    </ligand>
</feature>
<dbReference type="PROSITE" id="PS51385">
    <property type="entry name" value="YJEF_N"/>
    <property type="match status" value="1"/>
</dbReference>
<dbReference type="InterPro" id="IPR036652">
    <property type="entry name" value="YjeF_N_dom_sf"/>
</dbReference>
<evidence type="ECO:0000259" key="20">
    <source>
        <dbReference type="PROSITE" id="PS51383"/>
    </source>
</evidence>
<feature type="binding site" evidence="17">
    <location>
        <position position="465"/>
    </location>
    <ligand>
        <name>(6S)-NADPHX</name>
        <dbReference type="ChEBI" id="CHEBI:64076"/>
    </ligand>
</feature>
<comment type="catalytic activity">
    <reaction evidence="1 18 19">
        <text>(6R)-NADHX = (6S)-NADHX</text>
        <dbReference type="Rhea" id="RHEA:32215"/>
        <dbReference type="ChEBI" id="CHEBI:64074"/>
        <dbReference type="ChEBI" id="CHEBI:64075"/>
        <dbReference type="EC" id="5.1.99.6"/>
    </reaction>
</comment>
<evidence type="ECO:0000256" key="8">
    <source>
        <dbReference type="ARBA" id="ARBA00022857"/>
    </source>
</evidence>
<feature type="binding site" evidence="18">
    <location>
        <position position="149"/>
    </location>
    <ligand>
        <name>K(+)</name>
        <dbReference type="ChEBI" id="CHEBI:29103"/>
    </ligand>
</feature>
<dbReference type="InterPro" id="IPR029056">
    <property type="entry name" value="Ribokinase-like"/>
</dbReference>
<comment type="subunit">
    <text evidence="17">Homotetramer.</text>
</comment>
<comment type="cofactor">
    <cofactor evidence="17">
        <name>Mg(2+)</name>
        <dbReference type="ChEBI" id="CHEBI:18420"/>
    </cofactor>
</comment>
<dbReference type="InterPro" id="IPR000631">
    <property type="entry name" value="CARKD"/>
</dbReference>
<evidence type="ECO:0000256" key="17">
    <source>
        <dbReference type="HAMAP-Rule" id="MF_01965"/>
    </source>
</evidence>
<feature type="binding site" evidence="18">
    <location>
        <position position="182"/>
    </location>
    <ligand>
        <name>(6S)-NADPHX</name>
        <dbReference type="ChEBI" id="CHEBI:64076"/>
    </ligand>
</feature>
<dbReference type="SUPFAM" id="SSF53613">
    <property type="entry name" value="Ribokinase-like"/>
    <property type="match status" value="1"/>
</dbReference>
<feature type="binding site" evidence="18">
    <location>
        <position position="185"/>
    </location>
    <ligand>
        <name>K(+)</name>
        <dbReference type="ChEBI" id="CHEBI:29103"/>
    </ligand>
</feature>
<dbReference type="GO" id="GO:0046872">
    <property type="term" value="F:metal ion binding"/>
    <property type="evidence" value="ECO:0007669"/>
    <property type="project" value="UniProtKB-UniRule"/>
</dbReference>
<feature type="binding site" evidence="17">
    <location>
        <position position="464"/>
    </location>
    <ligand>
        <name>AMP</name>
        <dbReference type="ChEBI" id="CHEBI:456215"/>
    </ligand>
</feature>
<dbReference type="Pfam" id="PF03853">
    <property type="entry name" value="YjeF_N"/>
    <property type="match status" value="1"/>
</dbReference>
<comment type="catalytic activity">
    <reaction evidence="15 17 19">
        <text>(6S)-NADHX + ADP = AMP + phosphate + NADH + H(+)</text>
        <dbReference type="Rhea" id="RHEA:32223"/>
        <dbReference type="ChEBI" id="CHEBI:15378"/>
        <dbReference type="ChEBI" id="CHEBI:43474"/>
        <dbReference type="ChEBI" id="CHEBI:57945"/>
        <dbReference type="ChEBI" id="CHEBI:64074"/>
        <dbReference type="ChEBI" id="CHEBI:456215"/>
        <dbReference type="ChEBI" id="CHEBI:456216"/>
        <dbReference type="EC" id="4.2.1.136"/>
    </reaction>
</comment>
<evidence type="ECO:0000313" key="23">
    <source>
        <dbReference type="Proteomes" id="UP000182257"/>
    </source>
</evidence>
<evidence type="ECO:0000256" key="16">
    <source>
        <dbReference type="ARBA" id="ARBA00049209"/>
    </source>
</evidence>
<feature type="domain" description="YjeF C-terminal" evidence="20">
    <location>
        <begin position="251"/>
        <end position="524"/>
    </location>
</feature>
<dbReference type="InterPro" id="IPR030677">
    <property type="entry name" value="Nnr"/>
</dbReference>
<evidence type="ECO:0000256" key="13">
    <source>
        <dbReference type="ARBA" id="ARBA00023268"/>
    </source>
</evidence>
<comment type="catalytic activity">
    <reaction evidence="2 18 19">
        <text>(6R)-NADPHX = (6S)-NADPHX</text>
        <dbReference type="Rhea" id="RHEA:32227"/>
        <dbReference type="ChEBI" id="CHEBI:64076"/>
        <dbReference type="ChEBI" id="CHEBI:64077"/>
        <dbReference type="EC" id="5.1.99.6"/>
    </reaction>
</comment>
<dbReference type="AlphaFoldDB" id="A0A1H3X714"/>
<dbReference type="SUPFAM" id="SSF64153">
    <property type="entry name" value="YjeF N-terminal domain-like"/>
    <property type="match status" value="1"/>
</dbReference>
<evidence type="ECO:0000256" key="1">
    <source>
        <dbReference type="ARBA" id="ARBA00000013"/>
    </source>
</evidence>
<keyword evidence="10 17" id="KW-0520">NAD</keyword>
<dbReference type="PROSITE" id="PS51383">
    <property type="entry name" value="YJEF_C_3"/>
    <property type="match status" value="1"/>
</dbReference>
<dbReference type="EC" id="4.2.1.136" evidence="19"/>
<evidence type="ECO:0000313" key="22">
    <source>
        <dbReference type="EMBL" id="SDZ94414.1"/>
    </source>
</evidence>
<comment type="caution">
    <text evidence="18">Lacks conserved residue(s) required for the propagation of feature annotation.</text>
</comment>